<evidence type="ECO:0000256" key="2">
    <source>
        <dbReference type="ARBA" id="ARBA00022490"/>
    </source>
</evidence>
<keyword evidence="4 9" id="KW-0159">Chromosome partition</keyword>
<feature type="active site" evidence="9">
    <location>
        <position position="240"/>
    </location>
</feature>
<dbReference type="GO" id="GO:0051301">
    <property type="term" value="P:cell division"/>
    <property type="evidence" value="ECO:0007669"/>
    <property type="project" value="UniProtKB-KW"/>
</dbReference>
<dbReference type="PROSITE" id="PS51898">
    <property type="entry name" value="TYR_RECOMBINASE"/>
    <property type="match status" value="1"/>
</dbReference>
<dbReference type="GO" id="GO:0009037">
    <property type="term" value="F:tyrosine-based site-specific recombinase activity"/>
    <property type="evidence" value="ECO:0007669"/>
    <property type="project" value="UniProtKB-UniRule"/>
</dbReference>
<evidence type="ECO:0000256" key="9">
    <source>
        <dbReference type="HAMAP-Rule" id="MF_01808"/>
    </source>
</evidence>
<feature type="domain" description="Core-binding (CB)" evidence="11">
    <location>
        <begin position="1"/>
        <end position="82"/>
    </location>
</feature>
<evidence type="ECO:0000259" key="10">
    <source>
        <dbReference type="PROSITE" id="PS51898"/>
    </source>
</evidence>
<dbReference type="InterPro" id="IPR013762">
    <property type="entry name" value="Integrase-like_cat_sf"/>
</dbReference>
<feature type="domain" description="Tyr recombinase" evidence="10">
    <location>
        <begin position="103"/>
        <end position="285"/>
    </location>
</feature>
<evidence type="ECO:0000256" key="7">
    <source>
        <dbReference type="ARBA" id="ARBA00023172"/>
    </source>
</evidence>
<dbReference type="RefSeq" id="WP_105983020.1">
    <property type="nucleotide sequence ID" value="NZ_MQUC01000003.1"/>
</dbReference>
<dbReference type="PANTHER" id="PTHR30349">
    <property type="entry name" value="PHAGE INTEGRASE-RELATED"/>
    <property type="match status" value="1"/>
</dbReference>
<dbReference type="PANTHER" id="PTHR30349:SF77">
    <property type="entry name" value="TYROSINE RECOMBINASE XERC"/>
    <property type="match status" value="1"/>
</dbReference>
<protein>
    <recommendedName>
        <fullName evidence="9">Tyrosine recombinase XerC</fullName>
    </recommendedName>
</protein>
<dbReference type="GO" id="GO:0005737">
    <property type="term" value="C:cytoplasm"/>
    <property type="evidence" value="ECO:0007669"/>
    <property type="project" value="UniProtKB-SubCell"/>
</dbReference>
<keyword evidence="6 9" id="KW-0238">DNA-binding</keyword>
<evidence type="ECO:0000256" key="1">
    <source>
        <dbReference type="ARBA" id="ARBA00004496"/>
    </source>
</evidence>
<dbReference type="SUPFAM" id="SSF56349">
    <property type="entry name" value="DNA breaking-rejoining enzymes"/>
    <property type="match status" value="1"/>
</dbReference>
<keyword evidence="7 9" id="KW-0233">DNA recombination</keyword>
<dbReference type="EMBL" id="MQUC01000003">
    <property type="protein sequence ID" value="PRP67271.1"/>
    <property type="molecule type" value="Genomic_DNA"/>
</dbReference>
<dbReference type="InterPro" id="IPR010998">
    <property type="entry name" value="Integrase_recombinase_N"/>
</dbReference>
<dbReference type="OrthoDB" id="9801717at2"/>
<dbReference type="Pfam" id="PF02899">
    <property type="entry name" value="Phage_int_SAM_1"/>
    <property type="match status" value="1"/>
</dbReference>
<evidence type="ECO:0000259" key="11">
    <source>
        <dbReference type="PROSITE" id="PS51900"/>
    </source>
</evidence>
<dbReference type="InterPro" id="IPR050090">
    <property type="entry name" value="Tyrosine_recombinase_XerCD"/>
</dbReference>
<dbReference type="InterPro" id="IPR023009">
    <property type="entry name" value="Tyrosine_recombinase_XerC/XerD"/>
</dbReference>
<accession>A0A2S9WUY4</accession>
<dbReference type="AlphaFoldDB" id="A0A2S9WUY4"/>
<comment type="subunit">
    <text evidence="9">Forms a cyclic heterotetrameric complex composed of two molecules of XerC and two molecules of XerD.</text>
</comment>
<evidence type="ECO:0000256" key="6">
    <source>
        <dbReference type="ARBA" id="ARBA00023125"/>
    </source>
</evidence>
<dbReference type="InterPro" id="IPR004107">
    <property type="entry name" value="Integrase_SAM-like_N"/>
</dbReference>
<dbReference type="GO" id="GO:0003677">
    <property type="term" value="F:DNA binding"/>
    <property type="evidence" value="ECO:0007669"/>
    <property type="project" value="UniProtKB-UniRule"/>
</dbReference>
<feature type="active site" evidence="9">
    <location>
        <position position="168"/>
    </location>
</feature>
<gene>
    <name evidence="9" type="primary">xerC</name>
    <name evidence="12" type="ORF">BST86_09250</name>
</gene>
<evidence type="ECO:0000313" key="13">
    <source>
        <dbReference type="Proteomes" id="UP000239532"/>
    </source>
</evidence>
<keyword evidence="13" id="KW-1185">Reference proteome</keyword>
<evidence type="ECO:0000256" key="5">
    <source>
        <dbReference type="ARBA" id="ARBA00022908"/>
    </source>
</evidence>
<dbReference type="InterPro" id="IPR011010">
    <property type="entry name" value="DNA_brk_join_enz"/>
</dbReference>
<evidence type="ECO:0000256" key="8">
    <source>
        <dbReference type="ARBA" id="ARBA00023306"/>
    </source>
</evidence>
<evidence type="ECO:0000256" key="3">
    <source>
        <dbReference type="ARBA" id="ARBA00022618"/>
    </source>
</evidence>
<comment type="caution">
    <text evidence="12">The sequence shown here is derived from an EMBL/GenBank/DDBJ whole genome shotgun (WGS) entry which is preliminary data.</text>
</comment>
<dbReference type="Gene3D" id="1.10.150.130">
    <property type="match status" value="1"/>
</dbReference>
<dbReference type="Gene3D" id="1.10.443.10">
    <property type="entry name" value="Intergrase catalytic core"/>
    <property type="match status" value="1"/>
</dbReference>
<feature type="active site" evidence="9">
    <location>
        <position position="263"/>
    </location>
</feature>
<dbReference type="InterPro" id="IPR044068">
    <property type="entry name" value="CB"/>
</dbReference>
<comment type="subcellular location">
    <subcellularLocation>
        <location evidence="1 9">Cytoplasm</location>
    </subcellularLocation>
</comment>
<keyword evidence="3 9" id="KW-0132">Cell division</keyword>
<comment type="similarity">
    <text evidence="9">Belongs to the 'phage' integrase family. XerC subfamily.</text>
</comment>
<dbReference type="GO" id="GO:0006313">
    <property type="term" value="P:DNA transposition"/>
    <property type="evidence" value="ECO:0007669"/>
    <property type="project" value="UniProtKB-UniRule"/>
</dbReference>
<feature type="active site" evidence="9">
    <location>
        <position position="237"/>
    </location>
</feature>
<organism evidence="12 13">
    <name type="scientific">Nonlabens agnitus</name>
    <dbReference type="NCBI Taxonomy" id="870484"/>
    <lineage>
        <taxon>Bacteria</taxon>
        <taxon>Pseudomonadati</taxon>
        <taxon>Bacteroidota</taxon>
        <taxon>Flavobacteriia</taxon>
        <taxon>Flavobacteriales</taxon>
        <taxon>Flavobacteriaceae</taxon>
        <taxon>Nonlabens</taxon>
    </lineage>
</organism>
<feature type="active site" evidence="9">
    <location>
        <position position="144"/>
    </location>
</feature>
<name>A0A2S9WUY4_9FLAO</name>
<keyword evidence="2 9" id="KW-0963">Cytoplasm</keyword>
<proteinExistence type="inferred from homology"/>
<dbReference type="Proteomes" id="UP000239532">
    <property type="component" value="Unassembled WGS sequence"/>
</dbReference>
<keyword evidence="5 9" id="KW-0229">DNA integration</keyword>
<keyword evidence="8 9" id="KW-0131">Cell cycle</keyword>
<comment type="function">
    <text evidence="9">Site-specific tyrosine recombinase, which acts by catalyzing the cutting and rejoining of the recombining DNA molecules. The XerC-XerD complex is essential to convert dimers of the bacterial chromosome into monomers to permit their segregation at cell division. It also contributes to the segregational stability of plasmids.</text>
</comment>
<dbReference type="GO" id="GO:0007059">
    <property type="term" value="P:chromosome segregation"/>
    <property type="evidence" value="ECO:0007669"/>
    <property type="project" value="UniProtKB-UniRule"/>
</dbReference>
<sequence length="294" mass="34098">MHIPEYKNYLTLEKHYSVHTSESYLRDLNQFKEFLEDYDSALGTATYNMVRQWMAQLMEEGMSPRSVTRKMSSLKSYFKFLRNQGFVEHNIMTLHKSLKVSKKIQVPFSQKEVSELLDTDYDLSSFIEVRDRALIELLYVSGMRRAELLSLTLASVDLEASRMNIIGKRNKQRIVPLMNSTVKVMKNYLKVREVVDQYNDQSFFLTEKGKPIYASLIYRIVNHYFRKVSLKTKVSPHVLRHTFATHLLDKGADLNAIKELLGHASLASTQVYTHTSMQALKNVHAAAHPRNKKS</sequence>
<dbReference type="HAMAP" id="MF_01808">
    <property type="entry name" value="Recomb_XerC_XerD"/>
    <property type="match status" value="1"/>
</dbReference>
<dbReference type="Pfam" id="PF00589">
    <property type="entry name" value="Phage_integrase"/>
    <property type="match status" value="1"/>
</dbReference>
<dbReference type="PROSITE" id="PS51900">
    <property type="entry name" value="CB"/>
    <property type="match status" value="1"/>
</dbReference>
<reference evidence="12 13" key="1">
    <citation type="submission" date="2016-11" db="EMBL/GenBank/DDBJ databases">
        <title>Trade-off between light-utilization and light-protection in marine flavobacteria.</title>
        <authorList>
            <person name="Kumagai Y."/>
        </authorList>
    </citation>
    <scope>NUCLEOTIDE SEQUENCE [LARGE SCALE GENOMIC DNA]</scope>
    <source>
        <strain evidence="12 13">JCM 17109</strain>
    </source>
</reference>
<evidence type="ECO:0000313" key="12">
    <source>
        <dbReference type="EMBL" id="PRP67271.1"/>
    </source>
</evidence>
<feature type="active site" description="O-(3'-phospho-DNA)-tyrosine intermediate" evidence="9">
    <location>
        <position position="272"/>
    </location>
</feature>
<dbReference type="InterPro" id="IPR002104">
    <property type="entry name" value="Integrase_catalytic"/>
</dbReference>
<evidence type="ECO:0000256" key="4">
    <source>
        <dbReference type="ARBA" id="ARBA00022829"/>
    </source>
</evidence>